<dbReference type="InterPro" id="IPR036534">
    <property type="entry name" value="GAR_dom_sf"/>
</dbReference>
<keyword evidence="2" id="KW-0963">Cytoplasm</keyword>
<feature type="compositionally biased region" description="Polar residues" evidence="4">
    <location>
        <begin position="554"/>
        <end position="563"/>
    </location>
</feature>
<dbReference type="PROSITE" id="PS51460">
    <property type="entry name" value="GAR"/>
    <property type="match status" value="1"/>
</dbReference>
<feature type="region of interest" description="Disordered" evidence="4">
    <location>
        <begin position="469"/>
        <end position="519"/>
    </location>
</feature>
<keyword evidence="7" id="KW-1185">Reference proteome</keyword>
<feature type="compositionally biased region" description="Polar residues" evidence="4">
    <location>
        <begin position="735"/>
        <end position="744"/>
    </location>
</feature>
<reference evidence="6" key="1">
    <citation type="submission" date="2021-10" db="EMBL/GenBank/DDBJ databases">
        <authorList>
            <person name="Piombo E."/>
        </authorList>
    </citation>
    <scope>NUCLEOTIDE SEQUENCE</scope>
</reference>
<evidence type="ECO:0000313" key="6">
    <source>
        <dbReference type="EMBL" id="CAH0024226.1"/>
    </source>
</evidence>
<feature type="region of interest" description="Disordered" evidence="4">
    <location>
        <begin position="823"/>
        <end position="927"/>
    </location>
</feature>
<evidence type="ECO:0000256" key="2">
    <source>
        <dbReference type="ARBA" id="ARBA00022490"/>
    </source>
</evidence>
<sequence>MNDPPPILRPVRIPSGGQSPSKLLRPSNDILVHISPATVVDALASPTGPLKACLDGASNAECEFAMQTAISFKKIWEWTRELKDWYWPNPAGPAGFEVSSARRKLDWLKRSDAEPAGQEYVGCVRADDIARYEERIEVIQYELEALSVDDLKSHVMNNHIMPLSRPTTPASIRSGFSTMSSYVKMEDLTAVVTAIVIQTLPILARLNQLLRLWTIRLAVLHRIPGLLLDLEDAEAALSSGWNVIAPPSNSSLDDGGSPRGPNLTRSDFNVMKVVVEKKITKPGSILDYMLDRLEGMPDTLPEEWLDRMEALEQGYGDWVVACEHRIQESEWGHVKRPASHLVEQEASVRTADASLPDKTPALPAIDEQVSSIAPHKDGLEVPSELPRARKLPPQSLDASSSRDASVSDDVTADSPENAGNHVLSPTVKIQPPEEEVGLGLGLRLGLDGVRDGLAPQPSRRLAADIAATTASDMTDTERPTAPLAPSLHASTGVENVEVDDDSDELSHPQPSGPSEWFVDPEFDEIDEGLLSPCEEEDEELELPPLRNETRRDSVSSMGSTVLHDTSMRFDGMSSDFPEVSASPGVAKSRVREAEYIEASPPSSPPAPKTSSRELPDSPLDDSRLDEYDNYDDSMQPRTPVEGSFSESFFDDSYSVSEAASPIMRRESLGAQHLHQQISQIIDRIPAKIKLTEKPPINLNPPDLQLPKLRKKPSKEPFNRSRSSLSSRTALSRNATPSFTLSPAKTTRPRQSKGQDIKVYHLARSTGEAPIKLSIRCVGESGERVMVRVGGGWADLSEYLNQYASHHGRRSVVTENTKVEVQDLPRAASRGPDIGSSPPSRSVSALEAPMSPLAVRKTRRSVGSTTSEAPRLRQSTPGLASRRFDESAVADDSFNRSMTNSRMSWREEDSSFLGLAGPNGKKVEMSEESKAWVESVKEKIRRAG</sequence>
<feature type="compositionally biased region" description="Basic and acidic residues" evidence="4">
    <location>
        <begin position="610"/>
        <end position="626"/>
    </location>
</feature>
<feature type="domain" description="GAR" evidence="5">
    <location>
        <begin position="729"/>
        <end position="806"/>
    </location>
</feature>
<dbReference type="EMBL" id="CABFNQ020000694">
    <property type="protein sequence ID" value="CAH0024226.1"/>
    <property type="molecule type" value="Genomic_DNA"/>
</dbReference>
<keyword evidence="3" id="KW-0206">Cytoskeleton</keyword>
<dbReference type="GO" id="GO:0005856">
    <property type="term" value="C:cytoskeleton"/>
    <property type="evidence" value="ECO:0007669"/>
    <property type="project" value="UniProtKB-SubCell"/>
</dbReference>
<comment type="subcellular location">
    <subcellularLocation>
        <location evidence="1">Cytoplasm</location>
        <location evidence="1">Cytoskeleton</location>
    </subcellularLocation>
</comment>
<proteinExistence type="predicted"/>
<feature type="non-terminal residue" evidence="6">
    <location>
        <position position="943"/>
    </location>
</feature>
<evidence type="ECO:0000313" key="7">
    <source>
        <dbReference type="Proteomes" id="UP000696573"/>
    </source>
</evidence>
<dbReference type="Pfam" id="PF02187">
    <property type="entry name" value="GAS2"/>
    <property type="match status" value="1"/>
</dbReference>
<feature type="compositionally biased region" description="Polar residues" evidence="4">
    <location>
        <begin position="860"/>
        <end position="877"/>
    </location>
</feature>
<comment type="caution">
    <text evidence="6">The sequence shown here is derived from an EMBL/GenBank/DDBJ whole genome shotgun (WGS) entry which is preliminary data.</text>
</comment>
<gene>
    <name evidence="6" type="ORF">CRHIZ90672A_00000643</name>
</gene>
<dbReference type="SUPFAM" id="SSF143575">
    <property type="entry name" value="GAS2 domain-like"/>
    <property type="match status" value="1"/>
</dbReference>
<feature type="compositionally biased region" description="Low complexity" evidence="4">
    <location>
        <begin position="395"/>
        <end position="414"/>
    </location>
</feature>
<dbReference type="InterPro" id="IPR003108">
    <property type="entry name" value="GAR_dom"/>
</dbReference>
<dbReference type="OrthoDB" id="5409589at2759"/>
<dbReference type="GO" id="GO:0008017">
    <property type="term" value="F:microtubule binding"/>
    <property type="evidence" value="ECO:0007669"/>
    <property type="project" value="InterPro"/>
</dbReference>
<feature type="region of interest" description="Disordered" evidence="4">
    <location>
        <begin position="367"/>
        <end position="430"/>
    </location>
</feature>
<dbReference type="AlphaFoldDB" id="A0A9N9VJ70"/>
<feature type="compositionally biased region" description="Low complexity" evidence="4">
    <location>
        <begin position="719"/>
        <end position="734"/>
    </location>
</feature>
<evidence type="ECO:0000256" key="1">
    <source>
        <dbReference type="ARBA" id="ARBA00004245"/>
    </source>
</evidence>
<accession>A0A9N9VJ70</accession>
<protein>
    <recommendedName>
        <fullName evidence="5">GAR domain-containing protein</fullName>
    </recommendedName>
</protein>
<evidence type="ECO:0000256" key="3">
    <source>
        <dbReference type="ARBA" id="ARBA00023212"/>
    </source>
</evidence>
<organism evidence="6 7">
    <name type="scientific">Clonostachys rhizophaga</name>
    <dbReference type="NCBI Taxonomy" id="160324"/>
    <lineage>
        <taxon>Eukaryota</taxon>
        <taxon>Fungi</taxon>
        <taxon>Dikarya</taxon>
        <taxon>Ascomycota</taxon>
        <taxon>Pezizomycotina</taxon>
        <taxon>Sordariomycetes</taxon>
        <taxon>Hypocreomycetidae</taxon>
        <taxon>Hypocreales</taxon>
        <taxon>Bionectriaceae</taxon>
        <taxon>Clonostachys</taxon>
    </lineage>
</organism>
<feature type="region of interest" description="Disordered" evidence="4">
    <location>
        <begin position="692"/>
        <end position="755"/>
    </location>
</feature>
<evidence type="ECO:0000256" key="4">
    <source>
        <dbReference type="SAM" id="MobiDB-lite"/>
    </source>
</evidence>
<dbReference type="Gene3D" id="3.30.920.20">
    <property type="entry name" value="Gas2-like domain"/>
    <property type="match status" value="1"/>
</dbReference>
<evidence type="ECO:0000259" key="5">
    <source>
        <dbReference type="PROSITE" id="PS51460"/>
    </source>
</evidence>
<feature type="region of interest" description="Disordered" evidence="4">
    <location>
        <begin position="531"/>
        <end position="646"/>
    </location>
</feature>
<name>A0A9N9VJ70_9HYPO</name>
<dbReference type="Proteomes" id="UP000696573">
    <property type="component" value="Unassembled WGS sequence"/>
</dbReference>
<feature type="compositionally biased region" description="Acidic residues" evidence="4">
    <location>
        <begin position="531"/>
        <end position="541"/>
    </location>
</feature>